<dbReference type="Proteomes" id="UP001319104">
    <property type="component" value="Unassembled WGS sequence"/>
</dbReference>
<sequence>MPTASLVQIKKELKFLSEEDLFNLVIRLAKLKKDNKELLSYLLFEADNEHQYVEGVKKHLDEEFASLNPGVYYAKKGLRKILRNLKKQIKYSGKKETEVELLIYFCKKMKTSSIRFSSSTVLQNLYDNQIKSIEKAIGKLHEDLQFDFKMMMEEL</sequence>
<gene>
    <name evidence="1" type="ORF">KI659_11340</name>
</gene>
<name>A0AAP2CJ18_9BACT</name>
<comment type="caution">
    <text evidence="1">The sequence shown here is derived from an EMBL/GenBank/DDBJ whole genome shotgun (WGS) entry which is preliminary data.</text>
</comment>
<protein>
    <submittedName>
        <fullName evidence="1">Uncharacterized protein</fullName>
    </submittedName>
</protein>
<organism evidence="1 2">
    <name type="scientific">Litoribacter ruber</name>
    <dbReference type="NCBI Taxonomy" id="702568"/>
    <lineage>
        <taxon>Bacteria</taxon>
        <taxon>Pseudomonadati</taxon>
        <taxon>Bacteroidota</taxon>
        <taxon>Cytophagia</taxon>
        <taxon>Cytophagales</taxon>
        <taxon>Cyclobacteriaceae</taxon>
        <taxon>Litoribacter</taxon>
    </lineage>
</organism>
<accession>A0AAP2CJ18</accession>
<dbReference type="EMBL" id="JAHCMY010000005">
    <property type="protein sequence ID" value="MBS9524604.1"/>
    <property type="molecule type" value="Genomic_DNA"/>
</dbReference>
<dbReference type="AlphaFoldDB" id="A0AAP2CJ18"/>
<evidence type="ECO:0000313" key="2">
    <source>
        <dbReference type="Proteomes" id="UP001319104"/>
    </source>
</evidence>
<reference evidence="1 2" key="1">
    <citation type="submission" date="2021-05" db="EMBL/GenBank/DDBJ databases">
        <authorList>
            <person name="Zhang Z.D."/>
            <person name="Osman G."/>
        </authorList>
    </citation>
    <scope>NUCLEOTIDE SEQUENCE [LARGE SCALE GENOMIC DNA]</scope>
    <source>
        <strain evidence="1 2">KCTC 32217</strain>
    </source>
</reference>
<evidence type="ECO:0000313" key="1">
    <source>
        <dbReference type="EMBL" id="MBS9524604.1"/>
    </source>
</evidence>
<keyword evidence="2" id="KW-1185">Reference proteome</keyword>
<proteinExistence type="predicted"/>